<dbReference type="AlphaFoldDB" id="A0A382MP25"/>
<evidence type="ECO:0000259" key="1">
    <source>
        <dbReference type="Pfam" id="PF00675"/>
    </source>
</evidence>
<sequence length="227" mass="26058">MSFELGKSYSGFQLNQQESISELNSLALLFTHLKTGSEVLVMENDDDNKVFSATFKTPPSNDRGVAHILEHSVLCGSRKYPVKEPFLELLKGSLQTFLNAMTFPDKTMYPVASRNKNDFFNLMDVYLDAVFYPNITEETFMQEGWHHELELPDKDITYKGVVFNEMKGVFSSPESILDRHLAHSLFPKTTYGFESGGDPEAITDLTYNEFKKFHSKYYHPSNSRIFF</sequence>
<reference evidence="2" key="1">
    <citation type="submission" date="2018-05" db="EMBL/GenBank/DDBJ databases">
        <authorList>
            <person name="Lanie J.A."/>
            <person name="Ng W.-L."/>
            <person name="Kazmierczak K.M."/>
            <person name="Andrzejewski T.M."/>
            <person name="Davidsen T.M."/>
            <person name="Wayne K.J."/>
            <person name="Tettelin H."/>
            <person name="Glass J.I."/>
            <person name="Rusch D."/>
            <person name="Podicherti R."/>
            <person name="Tsui H.-C.T."/>
            <person name="Winkler M.E."/>
        </authorList>
    </citation>
    <scope>NUCLEOTIDE SEQUENCE</scope>
</reference>
<dbReference type="EMBL" id="UINC01094997">
    <property type="protein sequence ID" value="SVC50714.1"/>
    <property type="molecule type" value="Genomic_DNA"/>
</dbReference>
<dbReference type="Pfam" id="PF00675">
    <property type="entry name" value="Peptidase_M16"/>
    <property type="match status" value="1"/>
</dbReference>
<protein>
    <recommendedName>
        <fullName evidence="1">Peptidase M16 N-terminal domain-containing protein</fullName>
    </recommendedName>
</protein>
<name>A0A382MP25_9ZZZZ</name>
<dbReference type="GO" id="GO:0016485">
    <property type="term" value="P:protein processing"/>
    <property type="evidence" value="ECO:0007669"/>
    <property type="project" value="TreeGrafter"/>
</dbReference>
<organism evidence="2">
    <name type="scientific">marine metagenome</name>
    <dbReference type="NCBI Taxonomy" id="408172"/>
    <lineage>
        <taxon>unclassified sequences</taxon>
        <taxon>metagenomes</taxon>
        <taxon>ecological metagenomes</taxon>
    </lineage>
</organism>
<proteinExistence type="predicted"/>
<dbReference type="GO" id="GO:0046872">
    <property type="term" value="F:metal ion binding"/>
    <property type="evidence" value="ECO:0007669"/>
    <property type="project" value="InterPro"/>
</dbReference>
<dbReference type="Gene3D" id="3.30.830.10">
    <property type="entry name" value="Metalloenzyme, LuxS/M16 peptidase-like"/>
    <property type="match status" value="1"/>
</dbReference>
<feature type="non-terminal residue" evidence="2">
    <location>
        <position position="227"/>
    </location>
</feature>
<dbReference type="PANTHER" id="PTHR43016">
    <property type="entry name" value="PRESEQUENCE PROTEASE"/>
    <property type="match status" value="1"/>
</dbReference>
<dbReference type="InterPro" id="IPR011249">
    <property type="entry name" value="Metalloenz_LuxS/M16"/>
</dbReference>
<gene>
    <name evidence="2" type="ORF">METZ01_LOCUS303568</name>
</gene>
<dbReference type="PANTHER" id="PTHR43016:SF13">
    <property type="entry name" value="PRESEQUENCE PROTEASE, MITOCHONDRIAL"/>
    <property type="match status" value="1"/>
</dbReference>
<accession>A0A382MP25</accession>
<evidence type="ECO:0000313" key="2">
    <source>
        <dbReference type="EMBL" id="SVC50714.1"/>
    </source>
</evidence>
<dbReference type="FunFam" id="3.30.830.10:FF:000034">
    <property type="entry name" value="presequence protease 1, chloroplastic/mitochondrial"/>
    <property type="match status" value="1"/>
</dbReference>
<dbReference type="SUPFAM" id="SSF63411">
    <property type="entry name" value="LuxS/MPP-like metallohydrolase"/>
    <property type="match status" value="1"/>
</dbReference>
<feature type="domain" description="Peptidase M16 N-terminal" evidence="1">
    <location>
        <begin position="60"/>
        <end position="150"/>
    </location>
</feature>
<dbReference type="InterPro" id="IPR011765">
    <property type="entry name" value="Pept_M16_N"/>
</dbReference>
<dbReference type="GO" id="GO:0004222">
    <property type="term" value="F:metalloendopeptidase activity"/>
    <property type="evidence" value="ECO:0007669"/>
    <property type="project" value="TreeGrafter"/>
</dbReference>